<keyword evidence="4" id="KW-1185">Reference proteome</keyword>
<dbReference type="CTD" id="20201376"/>
<feature type="compositionally biased region" description="Polar residues" evidence="1">
    <location>
        <begin position="319"/>
        <end position="329"/>
    </location>
</feature>
<evidence type="ECO:0000313" key="4">
    <source>
        <dbReference type="Proteomes" id="UP000015101"/>
    </source>
</evidence>
<name>T1EXS6_HELRO</name>
<organism evidence="3 4">
    <name type="scientific">Helobdella robusta</name>
    <name type="common">Californian leech</name>
    <dbReference type="NCBI Taxonomy" id="6412"/>
    <lineage>
        <taxon>Eukaryota</taxon>
        <taxon>Metazoa</taxon>
        <taxon>Spiralia</taxon>
        <taxon>Lophotrochozoa</taxon>
        <taxon>Annelida</taxon>
        <taxon>Clitellata</taxon>
        <taxon>Hirudinea</taxon>
        <taxon>Rhynchobdellida</taxon>
        <taxon>Glossiphoniidae</taxon>
        <taxon>Helobdella</taxon>
    </lineage>
</organism>
<feature type="compositionally biased region" description="Low complexity" evidence="1">
    <location>
        <begin position="435"/>
        <end position="451"/>
    </location>
</feature>
<feature type="compositionally biased region" description="Acidic residues" evidence="1">
    <location>
        <begin position="537"/>
        <end position="552"/>
    </location>
</feature>
<gene>
    <name evidence="3" type="primary">20201376</name>
    <name evidence="2" type="ORF">HELRODRAFT_166114</name>
</gene>
<dbReference type="OrthoDB" id="6247498at2759"/>
<feature type="compositionally biased region" description="Acidic residues" evidence="1">
    <location>
        <begin position="483"/>
        <end position="513"/>
    </location>
</feature>
<evidence type="ECO:0000256" key="1">
    <source>
        <dbReference type="SAM" id="MobiDB-lite"/>
    </source>
</evidence>
<accession>T1EXS6</accession>
<dbReference type="AlphaFoldDB" id="T1EXS6"/>
<dbReference type="EnsemblMetazoa" id="HelroT166114">
    <property type="protein sequence ID" value="HelroP166114"/>
    <property type="gene ID" value="HelroG166114"/>
</dbReference>
<reference evidence="3" key="3">
    <citation type="submission" date="2015-06" db="UniProtKB">
        <authorList>
            <consortium name="EnsemblMetazoa"/>
        </authorList>
    </citation>
    <scope>IDENTIFICATION</scope>
</reference>
<evidence type="ECO:0000313" key="3">
    <source>
        <dbReference type="EnsemblMetazoa" id="HelroP166114"/>
    </source>
</evidence>
<feature type="compositionally biased region" description="Low complexity" evidence="1">
    <location>
        <begin position="368"/>
        <end position="380"/>
    </location>
</feature>
<feature type="region of interest" description="Disordered" evidence="1">
    <location>
        <begin position="480"/>
        <end position="578"/>
    </location>
</feature>
<dbReference type="RefSeq" id="XP_009031385.1">
    <property type="nucleotide sequence ID" value="XM_009033137.1"/>
</dbReference>
<dbReference type="GeneID" id="20201376"/>
<dbReference type="Proteomes" id="UP000015101">
    <property type="component" value="Unassembled WGS sequence"/>
</dbReference>
<dbReference type="EMBL" id="KB097753">
    <property type="protein sequence ID" value="ESN90448.1"/>
    <property type="molecule type" value="Genomic_DNA"/>
</dbReference>
<evidence type="ECO:0000313" key="2">
    <source>
        <dbReference type="EMBL" id="ESN90448.1"/>
    </source>
</evidence>
<feature type="compositionally biased region" description="Low complexity" evidence="1">
    <location>
        <begin position="266"/>
        <end position="298"/>
    </location>
</feature>
<reference evidence="2 4" key="2">
    <citation type="journal article" date="2013" name="Nature">
        <title>Insights into bilaterian evolution from three spiralian genomes.</title>
        <authorList>
            <person name="Simakov O."/>
            <person name="Marletaz F."/>
            <person name="Cho S.J."/>
            <person name="Edsinger-Gonzales E."/>
            <person name="Havlak P."/>
            <person name="Hellsten U."/>
            <person name="Kuo D.H."/>
            <person name="Larsson T."/>
            <person name="Lv J."/>
            <person name="Arendt D."/>
            <person name="Savage R."/>
            <person name="Osoegawa K."/>
            <person name="de Jong P."/>
            <person name="Grimwood J."/>
            <person name="Chapman J.A."/>
            <person name="Shapiro H."/>
            <person name="Aerts A."/>
            <person name="Otillar R.P."/>
            <person name="Terry A.Y."/>
            <person name="Boore J.L."/>
            <person name="Grigoriev I.V."/>
            <person name="Lindberg D.R."/>
            <person name="Seaver E.C."/>
            <person name="Weisblat D.A."/>
            <person name="Putnam N.H."/>
            <person name="Rokhsar D.S."/>
        </authorList>
    </citation>
    <scope>NUCLEOTIDE SEQUENCE</scope>
</reference>
<dbReference type="KEGG" id="hro:HELRODRAFT_166114"/>
<dbReference type="HOGENOM" id="CLU_431676_0_0_1"/>
<protein>
    <submittedName>
        <fullName evidence="2 3">Uncharacterized protein</fullName>
    </submittedName>
</protein>
<feature type="compositionally biased region" description="Acidic residues" evidence="1">
    <location>
        <begin position="560"/>
        <end position="577"/>
    </location>
</feature>
<feature type="region of interest" description="Disordered" evidence="1">
    <location>
        <begin position="257"/>
        <end position="298"/>
    </location>
</feature>
<dbReference type="STRING" id="6412.T1EXS6"/>
<feature type="region of interest" description="Disordered" evidence="1">
    <location>
        <begin position="319"/>
        <end position="392"/>
    </location>
</feature>
<sequence>MCFIYYRLQGSTSQPDSNISTRANSFFCTKSNSIEKFIFNRTHVPERPIWNPKKECVVPIFRCNQCLTDARCSGLSGMDFKCCQLDCHTLPECRETYQPDCQHNPVVCAEGETTRLTLEPVYEDLMSSYSCHVKRSHYADINSIANNNYNKKHSQATNKPRDFKSKLHKQQRYGPKYERYGALLEHETGLKNKMKTSDEEKNSLLRRSYDSNEDLSDASVRTFDAKLMKYFETLLKTLSNWYVNENFETLLKSTSSSQDCNHQQESSSATNKFSSSTSSSSSPPSLSPSSSLPSSSSKLSSSLTFHGINSLIGENQQHMKLASKSSNEYTTRKNDNKNNNNNNINNIVNNIKNDNNALHNNKFHINDKYNNNNNDNNNNKWTKDKNNNNNNNYNIMKPYLTFKLKYVVTIPEVFKSKPQEKIINVYVGKKYGMANNGHDNNNNNNSNNNNNLKTDIKKRNGFEIRRTTALGYQRAIQYNGVTLDDDDDEVDGDEYDDDDDDDDSYGDNSDEYEREERYGDVGADNFGDYNANRSFERDDDDEDDDDEGDDSTDNYNVVRDDDDDDEDIENNNDDDDNKIENKNKVVKALRVDLSKHSTFMNDLCSQLSLALANIFIHNLPLQPANLFHSSMIFY</sequence>
<feature type="region of interest" description="Disordered" evidence="1">
    <location>
        <begin position="434"/>
        <end position="459"/>
    </location>
</feature>
<feature type="compositionally biased region" description="Low complexity" evidence="1">
    <location>
        <begin position="337"/>
        <end position="356"/>
    </location>
</feature>
<proteinExistence type="predicted"/>
<dbReference type="InParanoid" id="T1EXS6"/>
<dbReference type="EMBL" id="AMQM01002260">
    <property type="status" value="NOT_ANNOTATED_CDS"/>
    <property type="molecule type" value="Genomic_DNA"/>
</dbReference>
<reference evidence="4" key="1">
    <citation type="submission" date="2012-12" db="EMBL/GenBank/DDBJ databases">
        <authorList>
            <person name="Hellsten U."/>
            <person name="Grimwood J."/>
            <person name="Chapman J.A."/>
            <person name="Shapiro H."/>
            <person name="Aerts A."/>
            <person name="Otillar R.P."/>
            <person name="Terry A.Y."/>
            <person name="Boore J.L."/>
            <person name="Simakov O."/>
            <person name="Marletaz F."/>
            <person name="Cho S.-J."/>
            <person name="Edsinger-Gonzales E."/>
            <person name="Havlak P."/>
            <person name="Kuo D.-H."/>
            <person name="Larsson T."/>
            <person name="Lv J."/>
            <person name="Arendt D."/>
            <person name="Savage R."/>
            <person name="Osoegawa K."/>
            <person name="de Jong P."/>
            <person name="Lindberg D.R."/>
            <person name="Seaver E.C."/>
            <person name="Weisblat D.A."/>
            <person name="Putnam N.H."/>
            <person name="Grigoriev I.V."/>
            <person name="Rokhsar D.S."/>
        </authorList>
    </citation>
    <scope>NUCLEOTIDE SEQUENCE</scope>
</reference>